<name>Q602I1_METCA</name>
<dbReference type="STRING" id="243233.MCA3082"/>
<feature type="region of interest" description="Disordered" evidence="1">
    <location>
        <begin position="1"/>
        <end position="29"/>
    </location>
</feature>
<dbReference type="Proteomes" id="UP000006821">
    <property type="component" value="Chromosome"/>
</dbReference>
<dbReference type="HOGENOM" id="CLU_3009077_0_0_6"/>
<dbReference type="KEGG" id="mca:MCA3082"/>
<accession>Q602I1</accession>
<protein>
    <submittedName>
        <fullName evidence="2">Uncharacterized protein</fullName>
    </submittedName>
</protein>
<dbReference type="AlphaFoldDB" id="Q602I1"/>
<proteinExistence type="predicted"/>
<evidence type="ECO:0000313" key="3">
    <source>
        <dbReference type="Proteomes" id="UP000006821"/>
    </source>
</evidence>
<evidence type="ECO:0000256" key="1">
    <source>
        <dbReference type="SAM" id="MobiDB-lite"/>
    </source>
</evidence>
<reference evidence="2 3" key="1">
    <citation type="journal article" date="2004" name="PLoS Biol.">
        <title>Genomic insights into methanotrophy: the complete genome sequence of Methylococcus capsulatus (Bath).</title>
        <authorList>
            <person name="Ward N.L."/>
            <person name="Larsen O."/>
            <person name="Sakwa J."/>
            <person name="Bruseth L."/>
            <person name="Khouri H.M."/>
            <person name="Durkin A.S."/>
            <person name="Dimitrov G."/>
            <person name="Jiang L."/>
            <person name="Scanlan D."/>
            <person name="Kang K.H."/>
            <person name="Lewis M.R."/>
            <person name="Nelson K.E."/>
            <person name="Methe B.A."/>
            <person name="Wu M."/>
            <person name="Heidelberg J.F."/>
            <person name="Paulsen I.T."/>
            <person name="Fouts D.E."/>
            <person name="Ravel J."/>
            <person name="Tettelin H."/>
            <person name="Ren Q."/>
            <person name="Read T.D."/>
            <person name="DeBoy R.T."/>
            <person name="Seshadri R."/>
            <person name="Salzberg S.L."/>
            <person name="Jensen H.B."/>
            <person name="Birkeland N.K."/>
            <person name="Nelson W.C."/>
            <person name="Dodson R.J."/>
            <person name="Grindhaug S.H."/>
            <person name="Holt I.E."/>
            <person name="Eidhammer I."/>
            <person name="Jonasen I."/>
            <person name="Vanaken S."/>
            <person name="Utterback T.R."/>
            <person name="Feldblyum T.V."/>
            <person name="Fraser C.M."/>
            <person name="Lillehaug J.R."/>
            <person name="Eisen J.A."/>
        </authorList>
    </citation>
    <scope>NUCLEOTIDE SEQUENCE [LARGE SCALE GENOMIC DNA]</scope>
    <source>
        <strain evidence="3">ATCC 33009 / NCIMB 11132 / Bath</strain>
    </source>
</reference>
<organism evidence="2 3">
    <name type="scientific">Methylococcus capsulatus (strain ATCC 33009 / NCIMB 11132 / Bath)</name>
    <dbReference type="NCBI Taxonomy" id="243233"/>
    <lineage>
        <taxon>Bacteria</taxon>
        <taxon>Pseudomonadati</taxon>
        <taxon>Pseudomonadota</taxon>
        <taxon>Gammaproteobacteria</taxon>
        <taxon>Methylococcales</taxon>
        <taxon>Methylococcaceae</taxon>
        <taxon>Methylococcus</taxon>
    </lineage>
</organism>
<evidence type="ECO:0000313" key="2">
    <source>
        <dbReference type="EMBL" id="AAU90826.1"/>
    </source>
</evidence>
<gene>
    <name evidence="2" type="ordered locus">MCA3082</name>
</gene>
<sequence length="56" mass="6182">MRGQPAGAAVAVRDSGESRPSGGEFDAEVLRPRQRELQALPVRRWHSVPSRFESGH</sequence>
<dbReference type="EMBL" id="AE017282">
    <property type="protein sequence ID" value="AAU90826.1"/>
    <property type="molecule type" value="Genomic_DNA"/>
</dbReference>